<dbReference type="Proteomes" id="UP000756921">
    <property type="component" value="Unassembled WGS sequence"/>
</dbReference>
<feature type="region of interest" description="Disordered" evidence="1">
    <location>
        <begin position="1"/>
        <end position="63"/>
    </location>
</feature>
<comment type="caution">
    <text evidence="2">The sequence shown here is derived from an EMBL/GenBank/DDBJ whole genome shotgun (WGS) entry which is preliminary data.</text>
</comment>
<accession>A0A9P6GL86</accession>
<proteinExistence type="predicted"/>
<protein>
    <submittedName>
        <fullName evidence="2">Uncharacterized protein</fullName>
    </submittedName>
</protein>
<evidence type="ECO:0000256" key="1">
    <source>
        <dbReference type="SAM" id="MobiDB-lite"/>
    </source>
</evidence>
<feature type="compositionally biased region" description="Low complexity" evidence="1">
    <location>
        <begin position="1"/>
        <end position="20"/>
    </location>
</feature>
<evidence type="ECO:0000313" key="2">
    <source>
        <dbReference type="EMBL" id="KAF9737296.1"/>
    </source>
</evidence>
<sequence>MSSGCSDLLSSNGSVSSRGSIPTRSTLPSHPYLSPDRASTIASWTSSIPSRSPGPRTLTDDEMARREAAFEAYRQMKLAMFSKSNGRS</sequence>
<dbReference type="AlphaFoldDB" id="A0A9P6GL86"/>
<dbReference type="OrthoDB" id="3687409at2759"/>
<reference evidence="2" key="1">
    <citation type="journal article" date="2020" name="Mol. Plant Microbe Interact.">
        <title>Genome Sequence of the Biocontrol Agent Coniothyrium minitans strain Conio (IMI 134523).</title>
        <authorList>
            <person name="Patel D."/>
            <person name="Shittu T.A."/>
            <person name="Baroncelli R."/>
            <person name="Muthumeenakshi S."/>
            <person name="Osborne T.H."/>
            <person name="Janganan T.K."/>
            <person name="Sreenivasaprasad S."/>
        </authorList>
    </citation>
    <scope>NUCLEOTIDE SEQUENCE</scope>
    <source>
        <strain evidence="2">Conio</strain>
    </source>
</reference>
<dbReference type="EMBL" id="WJXW01000004">
    <property type="protein sequence ID" value="KAF9737296.1"/>
    <property type="molecule type" value="Genomic_DNA"/>
</dbReference>
<gene>
    <name evidence="2" type="ORF">PMIN01_05075</name>
</gene>
<organism evidence="2 3">
    <name type="scientific">Paraphaeosphaeria minitans</name>
    <dbReference type="NCBI Taxonomy" id="565426"/>
    <lineage>
        <taxon>Eukaryota</taxon>
        <taxon>Fungi</taxon>
        <taxon>Dikarya</taxon>
        <taxon>Ascomycota</taxon>
        <taxon>Pezizomycotina</taxon>
        <taxon>Dothideomycetes</taxon>
        <taxon>Pleosporomycetidae</taxon>
        <taxon>Pleosporales</taxon>
        <taxon>Massarineae</taxon>
        <taxon>Didymosphaeriaceae</taxon>
        <taxon>Paraphaeosphaeria</taxon>
    </lineage>
</organism>
<evidence type="ECO:0000313" key="3">
    <source>
        <dbReference type="Proteomes" id="UP000756921"/>
    </source>
</evidence>
<name>A0A9P6GL86_9PLEO</name>
<keyword evidence="3" id="KW-1185">Reference proteome</keyword>
<feature type="compositionally biased region" description="Polar residues" evidence="1">
    <location>
        <begin position="40"/>
        <end position="50"/>
    </location>
</feature>